<dbReference type="eggNOG" id="ENOG502ZEPN">
    <property type="taxonomic scope" value="Bacteria"/>
</dbReference>
<accession>D1A4K6</accession>
<name>D1A4K6_THECD</name>
<keyword evidence="2" id="KW-0812">Transmembrane</keyword>
<feature type="region of interest" description="Disordered" evidence="1">
    <location>
        <begin position="180"/>
        <end position="222"/>
    </location>
</feature>
<proteinExistence type="predicted"/>
<protein>
    <submittedName>
        <fullName evidence="3">Uncharacterized protein</fullName>
    </submittedName>
</protein>
<evidence type="ECO:0000313" key="4">
    <source>
        <dbReference type="Proteomes" id="UP000001918"/>
    </source>
</evidence>
<gene>
    <name evidence="3" type="ordered locus">Tcur_0646</name>
</gene>
<reference evidence="3 4" key="1">
    <citation type="journal article" date="2011" name="Stand. Genomic Sci.">
        <title>Complete genome sequence of Thermomonospora curvata type strain (B9).</title>
        <authorList>
            <person name="Chertkov O."/>
            <person name="Sikorski J."/>
            <person name="Nolan M."/>
            <person name="Lapidus A."/>
            <person name="Lucas S."/>
            <person name="Del Rio T.G."/>
            <person name="Tice H."/>
            <person name="Cheng J.F."/>
            <person name="Goodwin L."/>
            <person name="Pitluck S."/>
            <person name="Liolios K."/>
            <person name="Ivanova N."/>
            <person name="Mavromatis K."/>
            <person name="Mikhailova N."/>
            <person name="Ovchinnikova G."/>
            <person name="Pati A."/>
            <person name="Chen A."/>
            <person name="Palaniappan K."/>
            <person name="Djao O.D."/>
            <person name="Land M."/>
            <person name="Hauser L."/>
            <person name="Chang Y.J."/>
            <person name="Jeffries C.D."/>
            <person name="Brettin T."/>
            <person name="Han C."/>
            <person name="Detter J.C."/>
            <person name="Rohde M."/>
            <person name="Goker M."/>
            <person name="Woyke T."/>
            <person name="Bristow J."/>
            <person name="Eisen J.A."/>
            <person name="Markowitz V."/>
            <person name="Hugenholtz P."/>
            <person name="Klenk H.P."/>
            <person name="Kyrpides N.C."/>
        </authorList>
    </citation>
    <scope>NUCLEOTIDE SEQUENCE [LARGE SCALE GENOMIC DNA]</scope>
    <source>
        <strain evidence="4">ATCC 19995 / DSM 43183 / JCM 3096 / KCTC 9072 / NBRC 15933 / NCIMB 10081 / Henssen B9</strain>
    </source>
</reference>
<feature type="transmembrane region" description="Helical" evidence="2">
    <location>
        <begin position="152"/>
        <end position="175"/>
    </location>
</feature>
<dbReference type="AlphaFoldDB" id="D1A4K6"/>
<keyword evidence="4" id="KW-1185">Reference proteome</keyword>
<organism evidence="3 4">
    <name type="scientific">Thermomonospora curvata (strain ATCC 19995 / DSM 43183 / JCM 3096 / KCTC 9072 / NBRC 15933 / NCIMB 10081 / Henssen B9)</name>
    <dbReference type="NCBI Taxonomy" id="471852"/>
    <lineage>
        <taxon>Bacteria</taxon>
        <taxon>Bacillati</taxon>
        <taxon>Actinomycetota</taxon>
        <taxon>Actinomycetes</taxon>
        <taxon>Streptosporangiales</taxon>
        <taxon>Thermomonosporaceae</taxon>
        <taxon>Thermomonospora</taxon>
    </lineage>
</organism>
<dbReference type="Proteomes" id="UP000001918">
    <property type="component" value="Chromosome"/>
</dbReference>
<dbReference type="KEGG" id="tcu:Tcur_0646"/>
<dbReference type="HOGENOM" id="CLU_794387_0_0_11"/>
<feature type="compositionally biased region" description="Polar residues" evidence="1">
    <location>
        <begin position="114"/>
        <end position="124"/>
    </location>
</feature>
<keyword evidence="2" id="KW-0472">Membrane</keyword>
<feature type="region of interest" description="Disordered" evidence="1">
    <location>
        <begin position="27"/>
        <end position="148"/>
    </location>
</feature>
<evidence type="ECO:0000256" key="1">
    <source>
        <dbReference type="SAM" id="MobiDB-lite"/>
    </source>
</evidence>
<feature type="compositionally biased region" description="Polar residues" evidence="1">
    <location>
        <begin position="185"/>
        <end position="213"/>
    </location>
</feature>
<feature type="compositionally biased region" description="Basic and acidic residues" evidence="1">
    <location>
        <begin position="60"/>
        <end position="76"/>
    </location>
</feature>
<keyword evidence="2" id="KW-1133">Transmembrane helix</keyword>
<dbReference type="EMBL" id="CP001738">
    <property type="protein sequence ID" value="ACY96241.1"/>
    <property type="molecule type" value="Genomic_DNA"/>
</dbReference>
<sequence length="349" mass="37549">MQCPVCLGETSPDLPRCSHCNAQLDQATAVDSASTPQASPPAAPPQEEQTRQDQPQGDLTRQDLTRQDLTRQDLTRQDQPWQGRSAPEASPPGDPASWSPGPWTVQHGREAAPGSSTEEITSLSPEPWNDPQAWSGSPPMWQPPPPRKRNKVLPYVLAGVAAWVLAAVALAIIYWPQPEQEPDTLPQQSQQALEQTQGGQSAPPTGAEEQSPTPDADDDAGRRQAEQIDALLRDMAGTRSELGAVVSAGCDVSGLERVRDQRREQLATAETLQVDALPDGDALKNALTEALRASIESNELYLRYAPGCPSDSAAEEVNNRATRAKSEVVGYWNAIASEYGLPSRDSGSI</sequence>
<evidence type="ECO:0000313" key="3">
    <source>
        <dbReference type="EMBL" id="ACY96241.1"/>
    </source>
</evidence>
<evidence type="ECO:0000256" key="2">
    <source>
        <dbReference type="SAM" id="Phobius"/>
    </source>
</evidence>